<evidence type="ECO:0000313" key="4">
    <source>
        <dbReference type="EMBL" id="BBI50062.1"/>
    </source>
</evidence>
<reference evidence="5" key="1">
    <citation type="journal article" date="2019" name="Microbiol. Resour. Announc.">
        <title>Complete Genome Sequence of Halomonas olivaria, a Moderately Halophilic Bacterium Isolated from Olive Processing Effluents, Obtained by Nanopore Sequencing.</title>
        <authorList>
            <person name="Nagata S."/>
            <person name="Ii K.M."/>
            <person name="Tsukimi T."/>
            <person name="Miura M.C."/>
            <person name="Galipon J."/>
            <person name="Arakawa K."/>
        </authorList>
    </citation>
    <scope>NUCLEOTIDE SEQUENCE [LARGE SCALE GENOMIC DNA]</scope>
    <source>
        <strain evidence="5">TYRC17</strain>
    </source>
</reference>
<feature type="region of interest" description="Disordered" evidence="1">
    <location>
        <begin position="40"/>
        <end position="91"/>
    </location>
</feature>
<dbReference type="SUPFAM" id="SSF50998">
    <property type="entry name" value="Quinoprotein alcohol dehydrogenase-like"/>
    <property type="match status" value="1"/>
</dbReference>
<evidence type="ECO:0000256" key="2">
    <source>
        <dbReference type="SAM" id="SignalP"/>
    </source>
</evidence>
<accession>A0ABN5WVX0</accession>
<name>A0ABN5WVX0_9GAMM</name>
<dbReference type="Pfam" id="PF01011">
    <property type="entry name" value="PQQ"/>
    <property type="match status" value="1"/>
</dbReference>
<dbReference type="Proteomes" id="UP000289555">
    <property type="component" value="Chromosome"/>
</dbReference>
<protein>
    <recommendedName>
        <fullName evidence="3">Pyrrolo-quinoline quinone repeat domain-containing protein</fullName>
    </recommendedName>
</protein>
<organism evidence="4 5">
    <name type="scientific">Vreelandella olivaria</name>
    <dbReference type="NCBI Taxonomy" id="390919"/>
    <lineage>
        <taxon>Bacteria</taxon>
        <taxon>Pseudomonadati</taxon>
        <taxon>Pseudomonadota</taxon>
        <taxon>Gammaproteobacteria</taxon>
        <taxon>Oceanospirillales</taxon>
        <taxon>Halomonadaceae</taxon>
        <taxon>Vreelandella</taxon>
    </lineage>
</organism>
<gene>
    <name evidence="4" type="ORF">HORIV_24830</name>
</gene>
<feature type="signal peptide" evidence="2">
    <location>
        <begin position="1"/>
        <end position="36"/>
    </location>
</feature>
<dbReference type="InterPro" id="IPR002372">
    <property type="entry name" value="PQQ_rpt_dom"/>
</dbReference>
<dbReference type="Gene3D" id="2.140.10.10">
    <property type="entry name" value="Quinoprotein alcohol dehydrogenase-like superfamily"/>
    <property type="match status" value="1"/>
</dbReference>
<dbReference type="EMBL" id="AP019416">
    <property type="protein sequence ID" value="BBI50062.1"/>
    <property type="molecule type" value="Genomic_DNA"/>
</dbReference>
<evidence type="ECO:0000313" key="5">
    <source>
        <dbReference type="Proteomes" id="UP000289555"/>
    </source>
</evidence>
<sequence length="155" mass="16136">MPILLSAPSTPFKFATSGLGAATALAVCFTSLPLLAQEPSVDTQQSTVQEPSGEQASPGEQENAAPEEATSTAPIPLVPGEPTWDSFHGQLNAQKYSPLDQINADNVGELEKVWEVHTGDVADGSGDLPATVWSATPVFANDTLYIGTPSTGSWP</sequence>
<proteinExistence type="predicted"/>
<feature type="chain" id="PRO_5046811117" description="Pyrrolo-quinoline quinone repeat domain-containing protein" evidence="2">
    <location>
        <begin position="37"/>
        <end position="155"/>
    </location>
</feature>
<feature type="domain" description="Pyrrolo-quinoline quinone repeat" evidence="3">
    <location>
        <begin position="84"/>
        <end position="150"/>
    </location>
</feature>
<dbReference type="InterPro" id="IPR011047">
    <property type="entry name" value="Quinoprotein_ADH-like_sf"/>
</dbReference>
<evidence type="ECO:0000256" key="1">
    <source>
        <dbReference type="SAM" id="MobiDB-lite"/>
    </source>
</evidence>
<keyword evidence="2" id="KW-0732">Signal</keyword>
<keyword evidence="5" id="KW-1185">Reference proteome</keyword>
<evidence type="ECO:0000259" key="3">
    <source>
        <dbReference type="Pfam" id="PF01011"/>
    </source>
</evidence>
<feature type="compositionally biased region" description="Polar residues" evidence="1">
    <location>
        <begin position="40"/>
        <end position="60"/>
    </location>
</feature>